<keyword evidence="1" id="KW-0812">Transmembrane</keyword>
<sequence length="262" mass="27585">MTTDALPTVTLAIYAVLSIPVLFCLVRHGRTGLVGWFYLLVFCTLRIVGGALAMNSNKNSSSASLIANIGLSPLLLAASGILHEGRAYYVADGANKKTEWLLVLVFHAIVAPGVALLAAGASGLQSATATKTDLVLVSVGIALLTAAWVVLCIWTALSFLPSSSFVFGRRRQGTTKVMMDKTSPAAAARGYGTKILWGVAAALTFIGIRVFYSLVALTTRLAYLSPSTGALSIRVVVVFLPELVACLILIVAGFMTRHVASR</sequence>
<proteinExistence type="predicted"/>
<protein>
    <recommendedName>
        <fullName evidence="2">DUF7702 domain-containing protein</fullName>
    </recommendedName>
</protein>
<gene>
    <name evidence="3" type="ORF">PG997_014255</name>
</gene>
<feature type="transmembrane region" description="Helical" evidence="1">
    <location>
        <begin position="235"/>
        <end position="256"/>
    </location>
</feature>
<reference evidence="3 4" key="1">
    <citation type="submission" date="2023-01" db="EMBL/GenBank/DDBJ databases">
        <title>Analysis of 21 Apiospora genomes using comparative genomics revels a genus with tremendous synthesis potential of carbohydrate active enzymes and secondary metabolites.</title>
        <authorList>
            <person name="Sorensen T."/>
        </authorList>
    </citation>
    <scope>NUCLEOTIDE SEQUENCE [LARGE SCALE GENOMIC DNA]</scope>
    <source>
        <strain evidence="3 4">CBS 114990</strain>
    </source>
</reference>
<keyword evidence="1" id="KW-1133">Transmembrane helix</keyword>
<dbReference type="GeneID" id="92051629"/>
<dbReference type="Proteomes" id="UP001433268">
    <property type="component" value="Unassembled WGS sequence"/>
</dbReference>
<evidence type="ECO:0000259" key="2">
    <source>
        <dbReference type="Pfam" id="PF24800"/>
    </source>
</evidence>
<organism evidence="3 4">
    <name type="scientific">Apiospora hydei</name>
    <dbReference type="NCBI Taxonomy" id="1337664"/>
    <lineage>
        <taxon>Eukaryota</taxon>
        <taxon>Fungi</taxon>
        <taxon>Dikarya</taxon>
        <taxon>Ascomycota</taxon>
        <taxon>Pezizomycotina</taxon>
        <taxon>Sordariomycetes</taxon>
        <taxon>Xylariomycetidae</taxon>
        <taxon>Amphisphaeriales</taxon>
        <taxon>Apiosporaceae</taxon>
        <taxon>Apiospora</taxon>
    </lineage>
</organism>
<dbReference type="PANTHER" id="PTHR42109">
    <property type="entry name" value="UNPLACED GENOMIC SCAFFOLD UM_SCAF_CONTIG_1.265, WHOLE GENOME SHOTGUN SEQUENCE"/>
    <property type="match status" value="1"/>
</dbReference>
<feature type="transmembrane region" description="Helical" evidence="1">
    <location>
        <begin position="6"/>
        <end position="26"/>
    </location>
</feature>
<feature type="transmembrane region" description="Helical" evidence="1">
    <location>
        <begin position="195"/>
        <end position="215"/>
    </location>
</feature>
<evidence type="ECO:0000313" key="4">
    <source>
        <dbReference type="Proteomes" id="UP001433268"/>
    </source>
</evidence>
<feature type="domain" description="DUF7702" evidence="2">
    <location>
        <begin position="6"/>
        <end position="170"/>
    </location>
</feature>
<keyword evidence="4" id="KW-1185">Reference proteome</keyword>
<keyword evidence="1" id="KW-0472">Membrane</keyword>
<dbReference type="RefSeq" id="XP_066660757.1">
    <property type="nucleotide sequence ID" value="XM_066818569.1"/>
</dbReference>
<accession>A0ABR1UT98</accession>
<feature type="transmembrane region" description="Helical" evidence="1">
    <location>
        <begin position="101"/>
        <end position="122"/>
    </location>
</feature>
<name>A0ABR1UT98_9PEZI</name>
<feature type="domain" description="DUF7702" evidence="2">
    <location>
        <begin position="192"/>
        <end position="257"/>
    </location>
</feature>
<feature type="transmembrane region" description="Helical" evidence="1">
    <location>
        <begin position="65"/>
        <end position="89"/>
    </location>
</feature>
<evidence type="ECO:0000256" key="1">
    <source>
        <dbReference type="SAM" id="Phobius"/>
    </source>
</evidence>
<dbReference type="Pfam" id="PF24800">
    <property type="entry name" value="DUF7702"/>
    <property type="match status" value="2"/>
</dbReference>
<dbReference type="EMBL" id="JAQQWN010000010">
    <property type="protein sequence ID" value="KAK8062158.1"/>
    <property type="molecule type" value="Genomic_DNA"/>
</dbReference>
<dbReference type="InterPro" id="IPR056119">
    <property type="entry name" value="DUF7702"/>
</dbReference>
<feature type="transmembrane region" description="Helical" evidence="1">
    <location>
        <begin position="33"/>
        <end position="53"/>
    </location>
</feature>
<feature type="transmembrane region" description="Helical" evidence="1">
    <location>
        <begin position="134"/>
        <end position="160"/>
    </location>
</feature>
<evidence type="ECO:0000313" key="3">
    <source>
        <dbReference type="EMBL" id="KAK8062158.1"/>
    </source>
</evidence>
<comment type="caution">
    <text evidence="3">The sequence shown here is derived from an EMBL/GenBank/DDBJ whole genome shotgun (WGS) entry which is preliminary data.</text>
</comment>
<dbReference type="PANTHER" id="PTHR42109:SF3">
    <property type="entry name" value="INTEGRAL MEMBRANE PROTEIN (AFU_ORTHOLOGUE AFUA_5G00100)"/>
    <property type="match status" value="1"/>
</dbReference>